<gene>
    <name evidence="11" type="ORF">A2519_17515</name>
</gene>
<evidence type="ECO:0000256" key="3">
    <source>
        <dbReference type="ARBA" id="ARBA00022605"/>
    </source>
</evidence>
<evidence type="ECO:0000256" key="4">
    <source>
        <dbReference type="ARBA" id="ARBA00022624"/>
    </source>
</evidence>
<dbReference type="CDD" id="cd07941">
    <property type="entry name" value="DRE_TIM_LeuA3"/>
    <property type="match status" value="1"/>
</dbReference>
<dbReference type="AlphaFoldDB" id="A0A1F7F5T7"/>
<evidence type="ECO:0000256" key="1">
    <source>
        <dbReference type="ARBA" id="ARBA00004743"/>
    </source>
</evidence>
<comment type="pathway">
    <text evidence="1">Amino-acid biosynthesis; L-isoleucine biosynthesis; 2-oxobutanoate from pyruvate: step 1/3.</text>
</comment>
<evidence type="ECO:0000256" key="2">
    <source>
        <dbReference type="ARBA" id="ARBA00006154"/>
    </source>
</evidence>
<feature type="domain" description="Pyruvate carboxyltransferase" evidence="10">
    <location>
        <begin position="12"/>
        <end position="278"/>
    </location>
</feature>
<comment type="caution">
    <text evidence="11">The sequence shown here is derived from an EMBL/GenBank/DDBJ whole genome shotgun (WGS) entry which is preliminary data.</text>
</comment>
<keyword evidence="6" id="KW-0100">Branched-chain amino acid biosynthesis</keyword>
<dbReference type="InterPro" id="IPR000891">
    <property type="entry name" value="PYR_CT"/>
</dbReference>
<dbReference type="InterPro" id="IPR054691">
    <property type="entry name" value="LeuA/HCS_post-cat"/>
</dbReference>
<dbReference type="Proteomes" id="UP000179243">
    <property type="component" value="Unassembled WGS sequence"/>
</dbReference>
<dbReference type="SUPFAM" id="SSF110921">
    <property type="entry name" value="2-isopropylmalate synthase LeuA, allosteric (dimerisation) domain"/>
    <property type="match status" value="1"/>
</dbReference>
<name>A0A1F7F5T7_UNCRA</name>
<protein>
    <recommendedName>
        <fullName evidence="8">Citramalate synthase</fullName>
        <ecNumber evidence="8">2.3.3.21</ecNumber>
    </recommendedName>
</protein>
<proteinExistence type="inferred from homology"/>
<evidence type="ECO:0000313" key="12">
    <source>
        <dbReference type="Proteomes" id="UP000179243"/>
    </source>
</evidence>
<dbReference type="Gene3D" id="3.20.20.70">
    <property type="entry name" value="Aldolase class I"/>
    <property type="match status" value="1"/>
</dbReference>
<dbReference type="NCBIfam" id="TIGR00977">
    <property type="entry name" value="citramal_synth"/>
    <property type="match status" value="1"/>
</dbReference>
<dbReference type="Gene3D" id="1.10.238.260">
    <property type="match status" value="1"/>
</dbReference>
<keyword evidence="3" id="KW-0028">Amino-acid biosynthesis</keyword>
<dbReference type="GO" id="GO:0009098">
    <property type="term" value="P:L-leucine biosynthetic process"/>
    <property type="evidence" value="ECO:0007669"/>
    <property type="project" value="InterPro"/>
</dbReference>
<keyword evidence="5 9" id="KW-0808">Transferase</keyword>
<comment type="similarity">
    <text evidence="2 9">Belongs to the alpha-IPM synthase/homocitrate synthase family.</text>
</comment>
<dbReference type="InterPro" id="IPR005675">
    <property type="entry name" value="Citramal_synthase"/>
</dbReference>
<dbReference type="PROSITE" id="PS00815">
    <property type="entry name" value="AIPM_HOMOCIT_SYNTH_1"/>
    <property type="match status" value="1"/>
</dbReference>
<evidence type="ECO:0000256" key="8">
    <source>
        <dbReference type="NCBIfam" id="TIGR00977"/>
    </source>
</evidence>
<dbReference type="InterPro" id="IPR002034">
    <property type="entry name" value="AIPM/Hcit_synth_CS"/>
</dbReference>
<keyword evidence="4" id="KW-0412">Isoleucine biosynthesis</keyword>
<sequence length="532" mass="58353">MQQSRLSLGAAPALYDTTLRDGNQASGISLSLTDKLQIARKLDELGVHYIEGGWPNPTSPTDVKFFEQIREEKLVNSRIAAFGSTCRPGAKPEDDAIVKALVESKAPVITIFGKSWDLHVLEVIKTTLEENLRMISETVTYLKTQCEEVIYDAEHFFDGYKNNPDYAIKTLLAAEKGGANCIVLCDTNGGCLPMDFQKIFEAVQQRVQTPLGVHTHNDSGCAEANTMIAASLGAVQIQGVMNGFGERCGNANLSTIIPNLKIKMGLNVVSGEQLKKLHDVAVFISEMANIAHDQRQPYVGDAAFSHKGGAHIDGVMKVARSFEHVNPDLVGATRLYILSDQSGGSAVVEKLQRLKPDVSKKDPAVARLLSRVKDMEHQGYQFEAAEGSFKLLMLRELGLFTDKFRFLGCRITEELTEGKLFSEATVKVEAGERIEHTAADGNGPVSALDHALRKALSTFYPELTQVRLVDYKVRVLDGRDGTNAKVRVLITSTDGGEYWGTIGVSSNIIEASWIALIDSLEYKIAKEMKLFQ</sequence>
<dbReference type="PANTHER" id="PTHR43538">
    <property type="entry name" value="ALPHA-IPM SYNTHASE/HOMOCITRATE SYNTHASE"/>
    <property type="match status" value="1"/>
</dbReference>
<dbReference type="GO" id="GO:0009097">
    <property type="term" value="P:isoleucine biosynthetic process"/>
    <property type="evidence" value="ECO:0007669"/>
    <property type="project" value="UniProtKB-UniRule"/>
</dbReference>
<reference evidence="11 12" key="1">
    <citation type="journal article" date="2016" name="Nat. Commun.">
        <title>Thousands of microbial genomes shed light on interconnected biogeochemical processes in an aquifer system.</title>
        <authorList>
            <person name="Anantharaman K."/>
            <person name="Brown C.T."/>
            <person name="Hug L.A."/>
            <person name="Sharon I."/>
            <person name="Castelle C.J."/>
            <person name="Probst A.J."/>
            <person name="Thomas B.C."/>
            <person name="Singh A."/>
            <person name="Wilkins M.J."/>
            <person name="Karaoz U."/>
            <person name="Brodie E.L."/>
            <person name="Williams K.H."/>
            <person name="Hubbard S.S."/>
            <person name="Banfield J.F."/>
        </authorList>
    </citation>
    <scope>NUCLEOTIDE SEQUENCE [LARGE SCALE GENOMIC DNA]</scope>
</reference>
<dbReference type="PROSITE" id="PS50991">
    <property type="entry name" value="PYR_CT"/>
    <property type="match status" value="1"/>
</dbReference>
<dbReference type="PROSITE" id="PS00816">
    <property type="entry name" value="AIPM_HOMOCIT_SYNTH_2"/>
    <property type="match status" value="1"/>
</dbReference>
<dbReference type="InterPro" id="IPR013785">
    <property type="entry name" value="Aldolase_TIM"/>
</dbReference>
<dbReference type="Pfam" id="PF00682">
    <property type="entry name" value="HMGL-like"/>
    <property type="match status" value="1"/>
</dbReference>
<evidence type="ECO:0000313" key="11">
    <source>
        <dbReference type="EMBL" id="OGK02010.1"/>
    </source>
</evidence>
<dbReference type="PANTHER" id="PTHR43538:SF1">
    <property type="entry name" value="(R)-CITRAMALATE SYNTHASE"/>
    <property type="match status" value="1"/>
</dbReference>
<dbReference type="InterPro" id="IPR036230">
    <property type="entry name" value="LeuA_allosteric_dom_sf"/>
</dbReference>
<dbReference type="Pfam" id="PF08502">
    <property type="entry name" value="LeuA_dimer"/>
    <property type="match status" value="1"/>
</dbReference>
<evidence type="ECO:0000256" key="9">
    <source>
        <dbReference type="RuleBase" id="RU003523"/>
    </source>
</evidence>
<evidence type="ECO:0000256" key="6">
    <source>
        <dbReference type="ARBA" id="ARBA00023304"/>
    </source>
</evidence>
<dbReference type="GO" id="GO:0043714">
    <property type="term" value="F:(R)-citramalate synthase activity"/>
    <property type="evidence" value="ECO:0007669"/>
    <property type="project" value="UniProtKB-UniRule"/>
</dbReference>
<accession>A0A1F7F5T7</accession>
<dbReference type="SMART" id="SM00917">
    <property type="entry name" value="LeuA_dimer"/>
    <property type="match status" value="1"/>
</dbReference>
<dbReference type="SUPFAM" id="SSF51569">
    <property type="entry name" value="Aldolase"/>
    <property type="match status" value="1"/>
</dbReference>
<dbReference type="Pfam" id="PF22617">
    <property type="entry name" value="HCS_D2"/>
    <property type="match status" value="1"/>
</dbReference>
<dbReference type="GO" id="GO:0003852">
    <property type="term" value="F:2-isopropylmalate synthase activity"/>
    <property type="evidence" value="ECO:0007669"/>
    <property type="project" value="InterPro"/>
</dbReference>
<dbReference type="Gene3D" id="3.30.160.270">
    <property type="match status" value="1"/>
</dbReference>
<dbReference type="EC" id="2.3.3.21" evidence="8"/>
<evidence type="ECO:0000256" key="7">
    <source>
        <dbReference type="ARBA" id="ARBA00048263"/>
    </source>
</evidence>
<dbReference type="InterPro" id="IPR013709">
    <property type="entry name" value="2-isopropylmalate_synth_dimer"/>
</dbReference>
<organism evidence="11 12">
    <name type="scientific">Candidatus Raymondbacteria bacterium RIFOXYD12_FULL_49_13</name>
    <dbReference type="NCBI Taxonomy" id="1817890"/>
    <lineage>
        <taxon>Bacteria</taxon>
        <taxon>Raymondiibacteriota</taxon>
    </lineage>
</organism>
<dbReference type="EMBL" id="MFYX01000114">
    <property type="protein sequence ID" value="OGK02010.1"/>
    <property type="molecule type" value="Genomic_DNA"/>
</dbReference>
<evidence type="ECO:0000256" key="5">
    <source>
        <dbReference type="ARBA" id="ARBA00022679"/>
    </source>
</evidence>
<comment type="catalytic activity">
    <reaction evidence="7">
        <text>pyruvate + acetyl-CoA + H2O = (3R)-citramalate + CoA + H(+)</text>
        <dbReference type="Rhea" id="RHEA:19045"/>
        <dbReference type="ChEBI" id="CHEBI:15361"/>
        <dbReference type="ChEBI" id="CHEBI:15377"/>
        <dbReference type="ChEBI" id="CHEBI:15378"/>
        <dbReference type="ChEBI" id="CHEBI:30934"/>
        <dbReference type="ChEBI" id="CHEBI:57287"/>
        <dbReference type="ChEBI" id="CHEBI:57288"/>
        <dbReference type="EC" id="2.3.3.21"/>
    </reaction>
</comment>
<dbReference type="UniPathway" id="UPA00047">
    <property type="reaction ID" value="UER00066"/>
</dbReference>
<evidence type="ECO:0000259" key="10">
    <source>
        <dbReference type="PROSITE" id="PS50991"/>
    </source>
</evidence>